<dbReference type="EMBL" id="JACEIK010003138">
    <property type="protein sequence ID" value="MCD9640493.1"/>
    <property type="molecule type" value="Genomic_DNA"/>
</dbReference>
<protein>
    <submittedName>
        <fullName evidence="2">Uncharacterized protein</fullName>
    </submittedName>
</protein>
<accession>A0ABS8V2M0</accession>
<gene>
    <name evidence="2" type="ORF">HAX54_025832</name>
</gene>
<comment type="caution">
    <text evidence="2">The sequence shown here is derived from an EMBL/GenBank/DDBJ whole genome shotgun (WGS) entry which is preliminary data.</text>
</comment>
<organism evidence="2 3">
    <name type="scientific">Datura stramonium</name>
    <name type="common">Jimsonweed</name>
    <name type="synonym">Common thornapple</name>
    <dbReference type="NCBI Taxonomy" id="4076"/>
    <lineage>
        <taxon>Eukaryota</taxon>
        <taxon>Viridiplantae</taxon>
        <taxon>Streptophyta</taxon>
        <taxon>Embryophyta</taxon>
        <taxon>Tracheophyta</taxon>
        <taxon>Spermatophyta</taxon>
        <taxon>Magnoliopsida</taxon>
        <taxon>eudicotyledons</taxon>
        <taxon>Gunneridae</taxon>
        <taxon>Pentapetalae</taxon>
        <taxon>asterids</taxon>
        <taxon>lamiids</taxon>
        <taxon>Solanales</taxon>
        <taxon>Solanaceae</taxon>
        <taxon>Solanoideae</taxon>
        <taxon>Datureae</taxon>
        <taxon>Datura</taxon>
    </lineage>
</organism>
<reference evidence="2 3" key="1">
    <citation type="journal article" date="2021" name="BMC Genomics">
        <title>Datura genome reveals duplications of psychoactive alkaloid biosynthetic genes and high mutation rate following tissue culture.</title>
        <authorList>
            <person name="Rajewski A."/>
            <person name="Carter-House D."/>
            <person name="Stajich J."/>
            <person name="Litt A."/>
        </authorList>
    </citation>
    <scope>NUCLEOTIDE SEQUENCE [LARGE SCALE GENOMIC DNA]</scope>
    <source>
        <strain evidence="2">AR-01</strain>
    </source>
</reference>
<evidence type="ECO:0000313" key="2">
    <source>
        <dbReference type="EMBL" id="MCD9640493.1"/>
    </source>
</evidence>
<feature type="region of interest" description="Disordered" evidence="1">
    <location>
        <begin position="82"/>
        <end position="107"/>
    </location>
</feature>
<proteinExistence type="predicted"/>
<dbReference type="Proteomes" id="UP000823775">
    <property type="component" value="Unassembled WGS sequence"/>
</dbReference>
<name>A0ABS8V2M0_DATST</name>
<evidence type="ECO:0000256" key="1">
    <source>
        <dbReference type="SAM" id="MobiDB-lite"/>
    </source>
</evidence>
<sequence length="107" mass="12334">IPTKAGYRIRCHRRELVKQELSGPSINIINRSSSPEMHLESKGVRWGKEGNEVAKQTYLCELRRLHLHGRMIDYQLEEEEELEVEDQHHLGNPKSGGVLEESGREGF</sequence>
<evidence type="ECO:0000313" key="3">
    <source>
        <dbReference type="Proteomes" id="UP000823775"/>
    </source>
</evidence>
<feature type="non-terminal residue" evidence="2">
    <location>
        <position position="1"/>
    </location>
</feature>
<keyword evidence="3" id="KW-1185">Reference proteome</keyword>